<comment type="caution">
    <text evidence="1">The sequence shown here is derived from an EMBL/GenBank/DDBJ whole genome shotgun (WGS) entry which is preliminary data.</text>
</comment>
<evidence type="ECO:0000313" key="1">
    <source>
        <dbReference type="EMBL" id="KAK3607745.1"/>
    </source>
</evidence>
<dbReference type="EMBL" id="JAEAOA010002341">
    <property type="protein sequence ID" value="KAK3607745.1"/>
    <property type="molecule type" value="Genomic_DNA"/>
</dbReference>
<accession>A0AAE0TC73</accession>
<sequence>MCDPDLILTIDKGDILEKSAHEWKHFEDECCGPETTTYFQIALGICLWTKSISTLQQNGCSNAKVEYNDGRTGHEAEICNPDIIVTN</sequence>
<dbReference type="Proteomes" id="UP001195483">
    <property type="component" value="Unassembled WGS sequence"/>
</dbReference>
<reference evidence="1" key="3">
    <citation type="submission" date="2023-05" db="EMBL/GenBank/DDBJ databases">
        <authorList>
            <person name="Smith C.H."/>
        </authorList>
    </citation>
    <scope>NUCLEOTIDE SEQUENCE</scope>
    <source>
        <strain evidence="1">CHS0354</strain>
        <tissue evidence="1">Mantle</tissue>
    </source>
</reference>
<reference evidence="1" key="2">
    <citation type="journal article" date="2021" name="Genome Biol. Evol.">
        <title>Developing a high-quality reference genome for a parasitic bivalve with doubly uniparental inheritance (Bivalvia: Unionida).</title>
        <authorList>
            <person name="Smith C.H."/>
        </authorList>
    </citation>
    <scope>NUCLEOTIDE SEQUENCE</scope>
    <source>
        <strain evidence="1">CHS0354</strain>
        <tissue evidence="1">Mantle</tissue>
    </source>
</reference>
<protein>
    <submittedName>
        <fullName evidence="1">Uncharacterized protein</fullName>
    </submittedName>
</protein>
<gene>
    <name evidence="1" type="ORF">CHS0354_040650</name>
</gene>
<proteinExistence type="predicted"/>
<reference evidence="1" key="1">
    <citation type="journal article" date="2021" name="Genome Biol. Evol.">
        <title>A High-Quality Reference Genome for a Parasitic Bivalve with Doubly Uniparental Inheritance (Bivalvia: Unionida).</title>
        <authorList>
            <person name="Smith C.H."/>
        </authorList>
    </citation>
    <scope>NUCLEOTIDE SEQUENCE</scope>
    <source>
        <strain evidence="1">CHS0354</strain>
    </source>
</reference>
<evidence type="ECO:0000313" key="2">
    <source>
        <dbReference type="Proteomes" id="UP001195483"/>
    </source>
</evidence>
<organism evidence="1 2">
    <name type="scientific">Potamilus streckersoni</name>
    <dbReference type="NCBI Taxonomy" id="2493646"/>
    <lineage>
        <taxon>Eukaryota</taxon>
        <taxon>Metazoa</taxon>
        <taxon>Spiralia</taxon>
        <taxon>Lophotrochozoa</taxon>
        <taxon>Mollusca</taxon>
        <taxon>Bivalvia</taxon>
        <taxon>Autobranchia</taxon>
        <taxon>Heteroconchia</taxon>
        <taxon>Palaeoheterodonta</taxon>
        <taxon>Unionida</taxon>
        <taxon>Unionoidea</taxon>
        <taxon>Unionidae</taxon>
        <taxon>Ambleminae</taxon>
        <taxon>Lampsilini</taxon>
        <taxon>Potamilus</taxon>
    </lineage>
</organism>
<keyword evidence="2" id="KW-1185">Reference proteome</keyword>
<name>A0AAE0TC73_9BIVA</name>
<dbReference type="AlphaFoldDB" id="A0AAE0TC73"/>